<evidence type="ECO:0000256" key="2">
    <source>
        <dbReference type="ARBA" id="ARBA00023122"/>
    </source>
</evidence>
<dbReference type="Pfam" id="PF00571">
    <property type="entry name" value="CBS"/>
    <property type="match status" value="3"/>
</dbReference>
<name>A0A8X8XEI8_SALSN</name>
<dbReference type="Proteomes" id="UP000298416">
    <property type="component" value="Unassembled WGS sequence"/>
</dbReference>
<proteinExistence type="predicted"/>
<reference evidence="8" key="1">
    <citation type="submission" date="2018-01" db="EMBL/GenBank/DDBJ databases">
        <authorList>
            <person name="Mao J.F."/>
        </authorList>
    </citation>
    <scope>NUCLEOTIDE SEQUENCE</scope>
    <source>
        <strain evidence="8">Huo1</strain>
        <tissue evidence="8">Leaf</tissue>
    </source>
</reference>
<feature type="compositionally biased region" description="Polar residues" evidence="4">
    <location>
        <begin position="51"/>
        <end position="60"/>
    </location>
</feature>
<feature type="domain" description="CBS" evidence="6">
    <location>
        <begin position="127"/>
        <end position="185"/>
    </location>
</feature>
<feature type="transmembrane region" description="Helical" evidence="5">
    <location>
        <begin position="520"/>
        <end position="539"/>
    </location>
</feature>
<feature type="domain" description="CBS" evidence="6">
    <location>
        <begin position="229"/>
        <end position="285"/>
    </location>
</feature>
<evidence type="ECO:0000259" key="6">
    <source>
        <dbReference type="PROSITE" id="PS51371"/>
    </source>
</evidence>
<evidence type="ECO:0000256" key="1">
    <source>
        <dbReference type="ARBA" id="ARBA00022737"/>
    </source>
</evidence>
<feature type="region of interest" description="Disordered" evidence="4">
    <location>
        <begin position="22"/>
        <end position="68"/>
    </location>
</feature>
<dbReference type="InterPro" id="IPR046342">
    <property type="entry name" value="CBS_dom_sf"/>
</dbReference>
<evidence type="ECO:0000259" key="7">
    <source>
        <dbReference type="PROSITE" id="PS51745"/>
    </source>
</evidence>
<dbReference type="InterPro" id="IPR050511">
    <property type="entry name" value="AMPK_gamma/SDS23_families"/>
</dbReference>
<comment type="caution">
    <text evidence="8">The sequence shown here is derived from an EMBL/GenBank/DDBJ whole genome shotgun (WGS) entry which is preliminary data.</text>
</comment>
<dbReference type="AlphaFoldDB" id="A0A8X8XEI8"/>
<dbReference type="InterPro" id="IPR000644">
    <property type="entry name" value="CBS_dom"/>
</dbReference>
<feature type="domain" description="CBS" evidence="6">
    <location>
        <begin position="294"/>
        <end position="350"/>
    </location>
</feature>
<dbReference type="InterPro" id="IPR053793">
    <property type="entry name" value="PB1-like"/>
</dbReference>
<evidence type="ECO:0000256" key="3">
    <source>
        <dbReference type="PROSITE-ProRule" id="PRU00703"/>
    </source>
</evidence>
<dbReference type="InterPro" id="IPR000270">
    <property type="entry name" value="PB1_dom"/>
</dbReference>
<dbReference type="PANTHER" id="PTHR13780">
    <property type="entry name" value="AMP-ACTIVATED PROTEIN KINASE, GAMMA REGULATORY SUBUNIT"/>
    <property type="match status" value="1"/>
</dbReference>
<evidence type="ECO:0000313" key="8">
    <source>
        <dbReference type="EMBL" id="KAG6410613.1"/>
    </source>
</evidence>
<feature type="domain" description="PB1" evidence="7">
    <location>
        <begin position="406"/>
        <end position="493"/>
    </location>
</feature>
<sequence length="544" mass="59151">MTTSQGGLSASTKRSLSSLIMHSPSQGRKKSIAASEGAGSFLGSPSHRKSQSLSLGTPRSINRGLSGERTVKRLRLSRAVTVPDTTSIKEICQRMAARRVDALLLTDSNALLSQDLNIEETHASKVMTRNPVFVLSDTLAVEALQKMVQGKFRHLPVVENGEVIALLDITKCLYDAIARLERAAEKGKAIAAAVEGVEKQWGPSASAPNTFVETLRERFKPSLSTIISENTKIATVDPTDTVIVAAKRMHEQKASCAVITVDNKPRGILTSRDIVRRVVAVNLPIETTLVEKVMTANPECTSVDSSIVEALHSMHEGKYMHLLVVDKDGVLVTVIDVLNITHAAVTTVGSAGFNTEGASSMIQSFWDSAMALNPDDDDDIRSMASFKLQSEGGETALFLQQNSSAANVFAFKIQDKKGRMHRFICDTYNMTELMTAILQRVGAEIDRNNLPQILYEDEDKDKIVLASDSDLVAAVHHAKLVGWKGLRLHLDYSGLLQHRQKVSDSRSMQYAQRDASSQSYGGLAAGAALVAVLGVYAVLRRNRN</sequence>
<dbReference type="Pfam" id="PF00564">
    <property type="entry name" value="PB1"/>
    <property type="match status" value="1"/>
</dbReference>
<keyword evidence="1" id="KW-0677">Repeat</keyword>
<dbReference type="PROSITE" id="PS51745">
    <property type="entry name" value="PB1"/>
    <property type="match status" value="1"/>
</dbReference>
<dbReference type="EMBL" id="PNBA02000010">
    <property type="protein sequence ID" value="KAG6410613.1"/>
    <property type="molecule type" value="Genomic_DNA"/>
</dbReference>
<dbReference type="Gene3D" id="3.10.580.10">
    <property type="entry name" value="CBS-domain"/>
    <property type="match status" value="2"/>
</dbReference>
<evidence type="ECO:0008006" key="10">
    <source>
        <dbReference type="Google" id="ProtNLM"/>
    </source>
</evidence>
<keyword evidence="2 3" id="KW-0129">CBS domain</keyword>
<dbReference type="SMART" id="SM00116">
    <property type="entry name" value="CBS"/>
    <property type="match status" value="4"/>
</dbReference>
<dbReference type="PANTHER" id="PTHR13780:SF48">
    <property type="entry name" value="CBS DOMAIN-CONTAINING PROTEIN CBSCBSPB1"/>
    <property type="match status" value="1"/>
</dbReference>
<dbReference type="CDD" id="cd06409">
    <property type="entry name" value="PB1_MUG70"/>
    <property type="match status" value="1"/>
</dbReference>
<organism evidence="8">
    <name type="scientific">Salvia splendens</name>
    <name type="common">Scarlet sage</name>
    <dbReference type="NCBI Taxonomy" id="180675"/>
    <lineage>
        <taxon>Eukaryota</taxon>
        <taxon>Viridiplantae</taxon>
        <taxon>Streptophyta</taxon>
        <taxon>Embryophyta</taxon>
        <taxon>Tracheophyta</taxon>
        <taxon>Spermatophyta</taxon>
        <taxon>Magnoliopsida</taxon>
        <taxon>eudicotyledons</taxon>
        <taxon>Gunneridae</taxon>
        <taxon>Pentapetalae</taxon>
        <taxon>asterids</taxon>
        <taxon>lamiids</taxon>
        <taxon>Lamiales</taxon>
        <taxon>Lamiaceae</taxon>
        <taxon>Nepetoideae</taxon>
        <taxon>Mentheae</taxon>
        <taxon>Salviinae</taxon>
        <taxon>Salvia</taxon>
        <taxon>Salvia subgen. Calosphace</taxon>
        <taxon>core Calosphace</taxon>
    </lineage>
</organism>
<dbReference type="SMART" id="SM00666">
    <property type="entry name" value="PB1"/>
    <property type="match status" value="1"/>
</dbReference>
<evidence type="ECO:0000313" key="9">
    <source>
        <dbReference type="Proteomes" id="UP000298416"/>
    </source>
</evidence>
<protein>
    <recommendedName>
        <fullName evidence="10">CBS domain-containing protein</fullName>
    </recommendedName>
</protein>
<reference evidence="8" key="2">
    <citation type="submission" date="2020-08" db="EMBL/GenBank/DDBJ databases">
        <title>Plant Genome Project.</title>
        <authorList>
            <person name="Zhang R.-G."/>
        </authorList>
    </citation>
    <scope>NUCLEOTIDE SEQUENCE</scope>
    <source>
        <strain evidence="8">Huo1</strain>
        <tissue evidence="8">Leaf</tissue>
    </source>
</reference>
<dbReference type="SUPFAM" id="SSF54277">
    <property type="entry name" value="CAD &amp; PB1 domains"/>
    <property type="match status" value="1"/>
</dbReference>
<evidence type="ECO:0000256" key="5">
    <source>
        <dbReference type="SAM" id="Phobius"/>
    </source>
</evidence>
<keyword evidence="9" id="KW-1185">Reference proteome</keyword>
<keyword evidence="5" id="KW-0812">Transmembrane</keyword>
<accession>A0A8X8XEI8</accession>
<dbReference type="SUPFAM" id="SSF54631">
    <property type="entry name" value="CBS-domain pair"/>
    <property type="match status" value="2"/>
</dbReference>
<gene>
    <name evidence="8" type="ORF">SASPL_128677</name>
</gene>
<dbReference type="PROSITE" id="PS51371">
    <property type="entry name" value="CBS"/>
    <property type="match status" value="3"/>
</dbReference>
<evidence type="ECO:0000256" key="4">
    <source>
        <dbReference type="SAM" id="MobiDB-lite"/>
    </source>
</evidence>
<keyword evidence="5" id="KW-1133">Transmembrane helix</keyword>
<keyword evidence="5" id="KW-0472">Membrane</keyword>